<organism evidence="2 3">
    <name type="scientific">Mucuna pruriens</name>
    <name type="common">Velvet bean</name>
    <name type="synonym">Dolichos pruriens</name>
    <dbReference type="NCBI Taxonomy" id="157652"/>
    <lineage>
        <taxon>Eukaryota</taxon>
        <taxon>Viridiplantae</taxon>
        <taxon>Streptophyta</taxon>
        <taxon>Embryophyta</taxon>
        <taxon>Tracheophyta</taxon>
        <taxon>Spermatophyta</taxon>
        <taxon>Magnoliopsida</taxon>
        <taxon>eudicotyledons</taxon>
        <taxon>Gunneridae</taxon>
        <taxon>Pentapetalae</taxon>
        <taxon>rosids</taxon>
        <taxon>fabids</taxon>
        <taxon>Fabales</taxon>
        <taxon>Fabaceae</taxon>
        <taxon>Papilionoideae</taxon>
        <taxon>50 kb inversion clade</taxon>
        <taxon>NPAAA clade</taxon>
        <taxon>indigoferoid/millettioid clade</taxon>
        <taxon>Phaseoleae</taxon>
        <taxon>Mucuna</taxon>
    </lineage>
</organism>
<dbReference type="AlphaFoldDB" id="A0A371EK77"/>
<gene>
    <name evidence="2" type="ORF">CR513_54849</name>
</gene>
<dbReference type="EMBL" id="QJKJ01013459">
    <property type="protein sequence ID" value="RDX66384.1"/>
    <property type="molecule type" value="Genomic_DNA"/>
</dbReference>
<name>A0A371EK77_MUCPR</name>
<evidence type="ECO:0000256" key="1">
    <source>
        <dbReference type="SAM" id="Phobius"/>
    </source>
</evidence>
<keyword evidence="1" id="KW-1133">Transmembrane helix</keyword>
<dbReference type="Proteomes" id="UP000257109">
    <property type="component" value="Unassembled WGS sequence"/>
</dbReference>
<comment type="caution">
    <text evidence="2">The sequence shown here is derived from an EMBL/GenBank/DDBJ whole genome shotgun (WGS) entry which is preliminary data.</text>
</comment>
<keyword evidence="1" id="KW-0472">Membrane</keyword>
<evidence type="ECO:0000313" key="3">
    <source>
        <dbReference type="Proteomes" id="UP000257109"/>
    </source>
</evidence>
<accession>A0A371EK77</accession>
<keyword evidence="3" id="KW-1185">Reference proteome</keyword>
<sequence>MRQMPTPRRPIQGTTRIAPLIFIPLVVPYVGLLVVIVIDNDTQFALRSIAELTTKPIQSTRSFLEGCEGDWKKLRGGGLKNYPKYYGHIIPHPIQQHKKPHSS</sequence>
<keyword evidence="1" id="KW-0812">Transmembrane</keyword>
<reference evidence="2" key="1">
    <citation type="submission" date="2018-05" db="EMBL/GenBank/DDBJ databases">
        <title>Draft genome of Mucuna pruriens seed.</title>
        <authorList>
            <person name="Nnadi N.E."/>
            <person name="Vos R."/>
            <person name="Hasami M.H."/>
            <person name="Devisetty U.K."/>
            <person name="Aguiy J.C."/>
        </authorList>
    </citation>
    <scope>NUCLEOTIDE SEQUENCE [LARGE SCALE GENOMIC DNA]</scope>
    <source>
        <strain evidence="2">JCA_2017</strain>
    </source>
</reference>
<evidence type="ECO:0000313" key="2">
    <source>
        <dbReference type="EMBL" id="RDX66384.1"/>
    </source>
</evidence>
<feature type="transmembrane region" description="Helical" evidence="1">
    <location>
        <begin position="20"/>
        <end position="38"/>
    </location>
</feature>
<proteinExistence type="predicted"/>
<protein>
    <submittedName>
        <fullName evidence="2">Uncharacterized protein</fullName>
    </submittedName>
</protein>
<feature type="non-terminal residue" evidence="2">
    <location>
        <position position="1"/>
    </location>
</feature>